<dbReference type="Proteomes" id="UP001287356">
    <property type="component" value="Unassembled WGS sequence"/>
</dbReference>
<dbReference type="SUPFAM" id="SSF56112">
    <property type="entry name" value="Protein kinase-like (PK-like)"/>
    <property type="match status" value="1"/>
</dbReference>
<proteinExistence type="predicted"/>
<dbReference type="InterPro" id="IPR002575">
    <property type="entry name" value="Aminoglycoside_PTrfase"/>
</dbReference>
<gene>
    <name evidence="2" type="ORF">B0T24DRAFT_421913</name>
</gene>
<dbReference type="Pfam" id="PF01636">
    <property type="entry name" value="APH"/>
    <property type="match status" value="1"/>
</dbReference>
<feature type="domain" description="Aminoglycoside phosphotransferase" evidence="1">
    <location>
        <begin position="167"/>
        <end position="315"/>
    </location>
</feature>
<dbReference type="Gene3D" id="3.90.1200.10">
    <property type="match status" value="1"/>
</dbReference>
<keyword evidence="2" id="KW-0808">Transferase</keyword>
<comment type="caution">
    <text evidence="2">The sequence shown here is derived from an EMBL/GenBank/DDBJ whole genome shotgun (WGS) entry which is preliminary data.</text>
</comment>
<dbReference type="AlphaFoldDB" id="A0AAE0JVF2"/>
<reference evidence="2" key="1">
    <citation type="journal article" date="2023" name="Mol. Phylogenet. Evol.">
        <title>Genome-scale phylogeny and comparative genomics of the fungal order Sordariales.</title>
        <authorList>
            <person name="Hensen N."/>
            <person name="Bonometti L."/>
            <person name="Westerberg I."/>
            <person name="Brannstrom I.O."/>
            <person name="Guillou S."/>
            <person name="Cros-Aarteil S."/>
            <person name="Calhoun S."/>
            <person name="Haridas S."/>
            <person name="Kuo A."/>
            <person name="Mondo S."/>
            <person name="Pangilinan J."/>
            <person name="Riley R."/>
            <person name="LaButti K."/>
            <person name="Andreopoulos B."/>
            <person name="Lipzen A."/>
            <person name="Chen C."/>
            <person name="Yan M."/>
            <person name="Daum C."/>
            <person name="Ng V."/>
            <person name="Clum A."/>
            <person name="Steindorff A."/>
            <person name="Ohm R.A."/>
            <person name="Martin F."/>
            <person name="Silar P."/>
            <person name="Natvig D.O."/>
            <person name="Lalanne C."/>
            <person name="Gautier V."/>
            <person name="Ament-Velasquez S.L."/>
            <person name="Kruys A."/>
            <person name="Hutchinson M.I."/>
            <person name="Powell A.J."/>
            <person name="Barry K."/>
            <person name="Miller A.N."/>
            <person name="Grigoriev I.V."/>
            <person name="Debuchy R."/>
            <person name="Gladieux P."/>
            <person name="Hiltunen Thoren M."/>
            <person name="Johannesson H."/>
        </authorList>
    </citation>
    <scope>NUCLEOTIDE SEQUENCE</scope>
    <source>
        <strain evidence="2">CBS 958.72</strain>
    </source>
</reference>
<dbReference type="GO" id="GO:0016301">
    <property type="term" value="F:kinase activity"/>
    <property type="evidence" value="ECO:0007669"/>
    <property type="project" value="UniProtKB-KW"/>
</dbReference>
<protein>
    <submittedName>
        <fullName evidence="2">Kinase-like domain-containing protein</fullName>
    </submittedName>
</protein>
<keyword evidence="3" id="KW-1185">Reference proteome</keyword>
<sequence length="406" mass="45227">MVSPVRTKEDDISSLILASLSLTRYACSSLTQLSGGSINFLFRGTLLDALASVEDAGGHASTTETSETVILKYSTAFLSVNPDFPIDISRSFTEEAMLQALESFHPQASSRSLAGTDIQVKTPHLYLLDRANSIIQVHQDLSPSRDFKSILLTAAGQDTDQSFHVFARNTGAALGSWLKAFHEWADEPAQRALCNAIERNSGPMRKLKYDTSYDTFISVLEKFPEILDHGTRKDLQRVKDMATSEFEKPLASSEDLEASWGLVHGDFWTGNVLVPEHASSSLQDEMFVIDWELAQPGHRAYDLGQMFGDLYERKHFKGVESAFEALQGFASGYGGMADELAFRTAIHAGVHLIHWYNRRVPTAPLDAPPDKVLEAMTTAKDWILRGYERDKIWFQTSALSCLWEHL</sequence>
<organism evidence="2 3">
    <name type="scientific">Lasiosphaeria ovina</name>
    <dbReference type="NCBI Taxonomy" id="92902"/>
    <lineage>
        <taxon>Eukaryota</taxon>
        <taxon>Fungi</taxon>
        <taxon>Dikarya</taxon>
        <taxon>Ascomycota</taxon>
        <taxon>Pezizomycotina</taxon>
        <taxon>Sordariomycetes</taxon>
        <taxon>Sordariomycetidae</taxon>
        <taxon>Sordariales</taxon>
        <taxon>Lasiosphaeriaceae</taxon>
        <taxon>Lasiosphaeria</taxon>
    </lineage>
</organism>
<dbReference type="EMBL" id="JAULSN010000009">
    <property type="protein sequence ID" value="KAK3365049.1"/>
    <property type="molecule type" value="Genomic_DNA"/>
</dbReference>
<dbReference type="InterPro" id="IPR011009">
    <property type="entry name" value="Kinase-like_dom_sf"/>
</dbReference>
<dbReference type="Gene3D" id="3.30.200.20">
    <property type="entry name" value="Phosphorylase Kinase, domain 1"/>
    <property type="match status" value="1"/>
</dbReference>
<evidence type="ECO:0000259" key="1">
    <source>
        <dbReference type="Pfam" id="PF01636"/>
    </source>
</evidence>
<accession>A0AAE0JVF2</accession>
<name>A0AAE0JVF2_9PEZI</name>
<evidence type="ECO:0000313" key="3">
    <source>
        <dbReference type="Proteomes" id="UP001287356"/>
    </source>
</evidence>
<keyword evidence="2" id="KW-0418">Kinase</keyword>
<reference evidence="2" key="2">
    <citation type="submission" date="2023-06" db="EMBL/GenBank/DDBJ databases">
        <authorList>
            <consortium name="Lawrence Berkeley National Laboratory"/>
            <person name="Haridas S."/>
            <person name="Hensen N."/>
            <person name="Bonometti L."/>
            <person name="Westerberg I."/>
            <person name="Brannstrom I.O."/>
            <person name="Guillou S."/>
            <person name="Cros-Aarteil S."/>
            <person name="Calhoun S."/>
            <person name="Kuo A."/>
            <person name="Mondo S."/>
            <person name="Pangilinan J."/>
            <person name="Riley R."/>
            <person name="Labutti K."/>
            <person name="Andreopoulos B."/>
            <person name="Lipzen A."/>
            <person name="Chen C."/>
            <person name="Yanf M."/>
            <person name="Daum C."/>
            <person name="Ng V."/>
            <person name="Clum A."/>
            <person name="Steindorff A."/>
            <person name="Ohm R."/>
            <person name="Martin F."/>
            <person name="Silar P."/>
            <person name="Natvig D."/>
            <person name="Lalanne C."/>
            <person name="Gautier V."/>
            <person name="Ament-Velasquez S.L."/>
            <person name="Kruys A."/>
            <person name="Hutchinson M.I."/>
            <person name="Powell A.J."/>
            <person name="Barry K."/>
            <person name="Miller A.N."/>
            <person name="Grigoriev I.V."/>
            <person name="Debuchy R."/>
            <person name="Gladieux P."/>
            <person name="Thoren M.H."/>
            <person name="Johannesson H."/>
        </authorList>
    </citation>
    <scope>NUCLEOTIDE SEQUENCE</scope>
    <source>
        <strain evidence="2">CBS 958.72</strain>
    </source>
</reference>
<evidence type="ECO:0000313" key="2">
    <source>
        <dbReference type="EMBL" id="KAK3365049.1"/>
    </source>
</evidence>